<evidence type="ECO:0000313" key="1">
    <source>
        <dbReference type="EMBL" id="MBB6053129.1"/>
    </source>
</evidence>
<dbReference type="SUPFAM" id="SSF51197">
    <property type="entry name" value="Clavaminate synthase-like"/>
    <property type="match status" value="1"/>
</dbReference>
<evidence type="ECO:0000313" key="2">
    <source>
        <dbReference type="Proteomes" id="UP000520814"/>
    </source>
</evidence>
<dbReference type="Gene3D" id="2.60.120.620">
    <property type="entry name" value="q2cbj1_9rhob like domain"/>
    <property type="match status" value="1"/>
</dbReference>
<dbReference type="GO" id="GO:0016706">
    <property type="term" value="F:2-oxoglutarate-dependent dioxygenase activity"/>
    <property type="evidence" value="ECO:0007669"/>
    <property type="project" value="UniProtKB-ARBA"/>
</dbReference>
<sequence>MLTDDQVEFYRERGYVLVKGLFNKDEMARHRQALHDLAHRLYVETNRGSDATWGAARDYVEGGKTSSLQHCHDVQFYDAGLARLIVDERLTGIAAQIIGPNVQLHHTKMFIKPSEKGSPFPMHQDAPFFPHENHSMIAAIVHFDDAPLEKGCVRVVPGSHKLGLLPHDSSGGWHVDPELYKVEDATPCPAEAGDVLFFSYLTIHGSGINSSPEARTTLLIQMRDPLDPPSIRTHESRGQGMMLAGVDPSCCTTKPISDDHSDNPVHKVNGTAGSCGEVTMGGEVKMGGGMAPPTMGG</sequence>
<dbReference type="EMBL" id="JACHGW010000005">
    <property type="protein sequence ID" value="MBB6053129.1"/>
    <property type="molecule type" value="Genomic_DNA"/>
</dbReference>
<gene>
    <name evidence="1" type="ORF">HNQ39_004961</name>
</gene>
<dbReference type="PANTHER" id="PTHR20883:SF48">
    <property type="entry name" value="ECTOINE DIOXYGENASE"/>
    <property type="match status" value="1"/>
</dbReference>
<keyword evidence="1" id="KW-0560">Oxidoreductase</keyword>
<organism evidence="1 2">
    <name type="scientific">Armatimonas rosea</name>
    <dbReference type="NCBI Taxonomy" id="685828"/>
    <lineage>
        <taxon>Bacteria</taxon>
        <taxon>Bacillati</taxon>
        <taxon>Armatimonadota</taxon>
        <taxon>Armatimonadia</taxon>
        <taxon>Armatimonadales</taxon>
        <taxon>Armatimonadaceae</taxon>
        <taxon>Armatimonas</taxon>
    </lineage>
</organism>
<name>A0A7W9SWC4_ARMRO</name>
<dbReference type="RefSeq" id="WP_184203119.1">
    <property type="nucleotide sequence ID" value="NZ_JACHGW010000005.1"/>
</dbReference>
<keyword evidence="2" id="KW-1185">Reference proteome</keyword>
<reference evidence="1 2" key="1">
    <citation type="submission" date="2020-08" db="EMBL/GenBank/DDBJ databases">
        <title>Genomic Encyclopedia of Type Strains, Phase IV (KMG-IV): sequencing the most valuable type-strain genomes for metagenomic binning, comparative biology and taxonomic classification.</title>
        <authorList>
            <person name="Goeker M."/>
        </authorList>
    </citation>
    <scope>NUCLEOTIDE SEQUENCE [LARGE SCALE GENOMIC DNA]</scope>
    <source>
        <strain evidence="1 2">DSM 23562</strain>
    </source>
</reference>
<comment type="caution">
    <text evidence="1">The sequence shown here is derived from an EMBL/GenBank/DDBJ whole genome shotgun (WGS) entry which is preliminary data.</text>
</comment>
<dbReference type="AlphaFoldDB" id="A0A7W9SWC4"/>
<dbReference type="Pfam" id="PF05721">
    <property type="entry name" value="PhyH"/>
    <property type="match status" value="1"/>
</dbReference>
<dbReference type="InterPro" id="IPR008775">
    <property type="entry name" value="Phytyl_CoA_dOase-like"/>
</dbReference>
<proteinExistence type="predicted"/>
<dbReference type="GO" id="GO:0005506">
    <property type="term" value="F:iron ion binding"/>
    <property type="evidence" value="ECO:0007669"/>
    <property type="project" value="UniProtKB-ARBA"/>
</dbReference>
<keyword evidence="1" id="KW-0223">Dioxygenase</keyword>
<dbReference type="PANTHER" id="PTHR20883">
    <property type="entry name" value="PHYTANOYL-COA DIOXYGENASE DOMAIN CONTAINING 1"/>
    <property type="match status" value="1"/>
</dbReference>
<dbReference type="Proteomes" id="UP000520814">
    <property type="component" value="Unassembled WGS sequence"/>
</dbReference>
<protein>
    <submittedName>
        <fullName evidence="1">Ectoine hydroxylase-related dioxygenase (Phytanoyl-CoA dioxygenase family)</fullName>
    </submittedName>
</protein>
<accession>A0A7W9SWC4</accession>